<dbReference type="GO" id="GO:0000150">
    <property type="term" value="F:DNA strand exchange activity"/>
    <property type="evidence" value="ECO:0007669"/>
    <property type="project" value="InterPro"/>
</dbReference>
<accession>A0A644ZDG9</accession>
<comment type="caution">
    <text evidence="2">The sequence shown here is derived from an EMBL/GenBank/DDBJ whole genome shotgun (WGS) entry which is preliminary data.</text>
</comment>
<proteinExistence type="predicted"/>
<dbReference type="InterPro" id="IPR036162">
    <property type="entry name" value="Resolvase-like_N_sf"/>
</dbReference>
<dbReference type="GO" id="GO:0003677">
    <property type="term" value="F:DNA binding"/>
    <property type="evidence" value="ECO:0007669"/>
    <property type="project" value="InterPro"/>
</dbReference>
<evidence type="ECO:0000313" key="2">
    <source>
        <dbReference type="EMBL" id="MPM37941.1"/>
    </source>
</evidence>
<name>A0A644ZDG9_9ZZZZ</name>
<gene>
    <name evidence="2" type="ORF">SDC9_84563</name>
</gene>
<protein>
    <recommendedName>
        <fullName evidence="1">Resolvase/invertase-type recombinase catalytic domain-containing protein</fullName>
    </recommendedName>
</protein>
<reference evidence="2" key="1">
    <citation type="submission" date="2019-08" db="EMBL/GenBank/DDBJ databases">
        <authorList>
            <person name="Kucharzyk K."/>
            <person name="Murdoch R.W."/>
            <person name="Higgins S."/>
            <person name="Loffler F."/>
        </authorList>
    </citation>
    <scope>NUCLEOTIDE SEQUENCE</scope>
</reference>
<sequence>MGTIQSILNTQAAENQNRVYCLSRVSTLGQVDKVQDDIPMQRTACRGFLEQQGWTLIDELAEKGISGYKVSAKDRAAIQ</sequence>
<dbReference type="InterPro" id="IPR006119">
    <property type="entry name" value="Resolv_N"/>
</dbReference>
<feature type="domain" description="Resolvase/invertase-type recombinase catalytic" evidence="1">
    <location>
        <begin position="20"/>
        <end position="77"/>
    </location>
</feature>
<organism evidence="2">
    <name type="scientific">bioreactor metagenome</name>
    <dbReference type="NCBI Taxonomy" id="1076179"/>
    <lineage>
        <taxon>unclassified sequences</taxon>
        <taxon>metagenomes</taxon>
        <taxon>ecological metagenomes</taxon>
    </lineage>
</organism>
<evidence type="ECO:0000259" key="1">
    <source>
        <dbReference type="Pfam" id="PF00239"/>
    </source>
</evidence>
<dbReference type="Gene3D" id="3.40.50.1390">
    <property type="entry name" value="Resolvase, N-terminal catalytic domain"/>
    <property type="match status" value="1"/>
</dbReference>
<dbReference type="AlphaFoldDB" id="A0A644ZDG9"/>
<dbReference type="EMBL" id="VSSQ01008119">
    <property type="protein sequence ID" value="MPM37941.1"/>
    <property type="molecule type" value="Genomic_DNA"/>
</dbReference>
<dbReference type="Pfam" id="PF00239">
    <property type="entry name" value="Resolvase"/>
    <property type="match status" value="1"/>
</dbReference>